<accession>A0AA38TW63</accession>
<dbReference type="PANTHER" id="PTHR13832">
    <property type="entry name" value="PROTEIN PHOSPHATASE 2C"/>
    <property type="match status" value="1"/>
</dbReference>
<comment type="caution">
    <text evidence="2">The sequence shown here is derived from an EMBL/GenBank/DDBJ whole genome shotgun (WGS) entry which is preliminary data.</text>
</comment>
<dbReference type="Pfam" id="PF00481">
    <property type="entry name" value="PP2C"/>
    <property type="match status" value="2"/>
</dbReference>
<sequence length="607" mass="68296">MCVHDKDNLGLAADDSTAQIASDQITLSTSFPKIGKFSTTKRTHIGLGYGEKCQICEKREKWLSTIGWEMDEGVRWSWRKGSIAFRSRSFTKNHVEDANFPLELEKAVMRSFMETDAAFAKSCSMERSLSSGTTALTAMIFGRSLLVANAGDCRAVLSRNGLAFEMSKDHRPCCHKERVRVESLGGFVEDGYLNGQLGVTRAIGNWHIKGLKESGDHVGPLSAEPELKLVTLTQEDEFLIIGSDGIWDVFRNQNAVDFIRRRLQDHNDVKRCCKEMVEEAMKRGAMDNLTVVVVCFQAAPPPPMVVQRGRVRRSISAEGLLNLKFHLKGQTIPNGLKIDDVVERITWRFINHWECSKDEIEKHWESKSNTIIVNISIKIDTKGPFTCTYPVSAYRVNLPYETIVKMTRILPGKRPLTKIWFRSLLVANAGDCRAVRSQNGLAFEMSKDHRSCCLKERVRVESLGGFVEDGYLDGQLGTTRAIGNWHIKGLKESGNRIGPLSAEPELKLVTLTQEDEFLIIGSNGIWDVFRNQNAVDFIRRRLQDHNDIKLCCKEMVEEAMKRAIDNLTVVVVCFQAAPPPPVVVQRGRVRRSISAEGLLNLKFHLEG</sequence>
<gene>
    <name evidence="2" type="ORF">OSB04_012472</name>
</gene>
<dbReference type="SMART" id="SM00332">
    <property type="entry name" value="PP2Cc"/>
    <property type="match status" value="2"/>
</dbReference>
<dbReference type="SUPFAM" id="SSF81606">
    <property type="entry name" value="PP2C-like"/>
    <property type="match status" value="2"/>
</dbReference>
<dbReference type="Proteomes" id="UP001172457">
    <property type="component" value="Chromosome 3"/>
</dbReference>
<feature type="domain" description="PPM-type phosphatase" evidence="1">
    <location>
        <begin position="422"/>
        <end position="574"/>
    </location>
</feature>
<evidence type="ECO:0000313" key="2">
    <source>
        <dbReference type="EMBL" id="KAJ9557858.1"/>
    </source>
</evidence>
<dbReference type="PANTHER" id="PTHR13832:SF684">
    <property type="entry name" value="PROTEIN PHOSPHATASE 2C 27-RELATED"/>
    <property type="match status" value="1"/>
</dbReference>
<dbReference type="GO" id="GO:0004722">
    <property type="term" value="F:protein serine/threonine phosphatase activity"/>
    <property type="evidence" value="ECO:0007669"/>
    <property type="project" value="InterPro"/>
</dbReference>
<feature type="domain" description="PPM-type phosphatase" evidence="1">
    <location>
        <begin position="1"/>
        <end position="296"/>
    </location>
</feature>
<dbReference type="InterPro" id="IPR015655">
    <property type="entry name" value="PP2C"/>
</dbReference>
<dbReference type="CDD" id="cd00143">
    <property type="entry name" value="PP2Cc"/>
    <property type="match status" value="2"/>
</dbReference>
<evidence type="ECO:0000313" key="3">
    <source>
        <dbReference type="Proteomes" id="UP001172457"/>
    </source>
</evidence>
<dbReference type="InterPro" id="IPR036457">
    <property type="entry name" value="PPM-type-like_dom_sf"/>
</dbReference>
<organism evidence="2 3">
    <name type="scientific">Centaurea solstitialis</name>
    <name type="common">yellow star-thistle</name>
    <dbReference type="NCBI Taxonomy" id="347529"/>
    <lineage>
        <taxon>Eukaryota</taxon>
        <taxon>Viridiplantae</taxon>
        <taxon>Streptophyta</taxon>
        <taxon>Embryophyta</taxon>
        <taxon>Tracheophyta</taxon>
        <taxon>Spermatophyta</taxon>
        <taxon>Magnoliopsida</taxon>
        <taxon>eudicotyledons</taxon>
        <taxon>Gunneridae</taxon>
        <taxon>Pentapetalae</taxon>
        <taxon>asterids</taxon>
        <taxon>campanulids</taxon>
        <taxon>Asterales</taxon>
        <taxon>Asteraceae</taxon>
        <taxon>Carduoideae</taxon>
        <taxon>Cardueae</taxon>
        <taxon>Centaureinae</taxon>
        <taxon>Centaurea</taxon>
    </lineage>
</organism>
<dbReference type="InterPro" id="IPR001932">
    <property type="entry name" value="PPM-type_phosphatase-like_dom"/>
</dbReference>
<protein>
    <recommendedName>
        <fullName evidence="1">PPM-type phosphatase domain-containing protein</fullName>
    </recommendedName>
</protein>
<dbReference type="EMBL" id="JARYMX010000003">
    <property type="protein sequence ID" value="KAJ9557858.1"/>
    <property type="molecule type" value="Genomic_DNA"/>
</dbReference>
<reference evidence="2" key="1">
    <citation type="submission" date="2023-03" db="EMBL/GenBank/DDBJ databases">
        <title>Chromosome-scale reference genome and RAD-based genetic map of yellow starthistle (Centaurea solstitialis) reveal putative structural variation and QTLs associated with invader traits.</title>
        <authorList>
            <person name="Reatini B."/>
            <person name="Cang F.A."/>
            <person name="Jiang Q."/>
            <person name="Mckibben M.T.W."/>
            <person name="Barker M.S."/>
            <person name="Rieseberg L.H."/>
            <person name="Dlugosch K.M."/>
        </authorList>
    </citation>
    <scope>NUCLEOTIDE SEQUENCE</scope>
    <source>
        <strain evidence="2">CAN-66</strain>
        <tissue evidence="2">Leaf</tissue>
    </source>
</reference>
<keyword evidence="3" id="KW-1185">Reference proteome</keyword>
<dbReference type="PROSITE" id="PS51746">
    <property type="entry name" value="PPM_2"/>
    <property type="match status" value="2"/>
</dbReference>
<evidence type="ECO:0000259" key="1">
    <source>
        <dbReference type="PROSITE" id="PS51746"/>
    </source>
</evidence>
<dbReference type="AlphaFoldDB" id="A0AA38TW63"/>
<proteinExistence type="predicted"/>
<name>A0AA38TW63_9ASTR</name>
<dbReference type="Gene3D" id="3.60.40.10">
    <property type="entry name" value="PPM-type phosphatase domain"/>
    <property type="match status" value="2"/>
</dbReference>